<reference evidence="3 4" key="1">
    <citation type="journal article" date="2019" name="Int. J. Syst. Evol. Microbiol.">
        <title>The Global Catalogue of Microorganisms (GCM) 10K type strain sequencing project: providing services to taxonomists for standard genome sequencing and annotation.</title>
        <authorList>
            <consortium name="The Broad Institute Genomics Platform"/>
            <consortium name="The Broad Institute Genome Sequencing Center for Infectious Disease"/>
            <person name="Wu L."/>
            <person name="Ma J."/>
        </authorList>
    </citation>
    <scope>NUCLEOTIDE SEQUENCE [LARGE SCALE GENOMIC DNA]</scope>
    <source>
        <strain evidence="3 4">JCM 15672</strain>
    </source>
</reference>
<dbReference type="SUPFAM" id="SSF55729">
    <property type="entry name" value="Acyl-CoA N-acyltransferases (Nat)"/>
    <property type="match status" value="1"/>
</dbReference>
<feature type="region of interest" description="Disordered" evidence="1">
    <location>
        <begin position="594"/>
        <end position="622"/>
    </location>
</feature>
<gene>
    <name evidence="3" type="ORF">GCM10009819_28640</name>
</gene>
<evidence type="ECO:0000256" key="1">
    <source>
        <dbReference type="SAM" id="MobiDB-lite"/>
    </source>
</evidence>
<feature type="region of interest" description="Disordered" evidence="1">
    <location>
        <begin position="480"/>
        <end position="500"/>
    </location>
</feature>
<dbReference type="CDD" id="cd04301">
    <property type="entry name" value="NAT_SF"/>
    <property type="match status" value="1"/>
</dbReference>
<dbReference type="Proteomes" id="UP001501196">
    <property type="component" value="Unassembled WGS sequence"/>
</dbReference>
<feature type="region of interest" description="Disordered" evidence="1">
    <location>
        <begin position="1"/>
        <end position="23"/>
    </location>
</feature>
<evidence type="ECO:0000313" key="3">
    <source>
        <dbReference type="EMBL" id="GAA2041196.1"/>
    </source>
</evidence>
<dbReference type="PROSITE" id="PS51186">
    <property type="entry name" value="GNAT"/>
    <property type="match status" value="1"/>
</dbReference>
<dbReference type="InterPro" id="IPR016181">
    <property type="entry name" value="Acyl_CoA_acyltransferase"/>
</dbReference>
<feature type="compositionally biased region" description="Basic residues" evidence="1">
    <location>
        <begin position="296"/>
        <end position="324"/>
    </location>
</feature>
<evidence type="ECO:0000259" key="2">
    <source>
        <dbReference type="PROSITE" id="PS51186"/>
    </source>
</evidence>
<dbReference type="InterPro" id="IPR000182">
    <property type="entry name" value="GNAT_dom"/>
</dbReference>
<accession>A0ABN2UPL2</accession>
<dbReference type="RefSeq" id="WP_344375844.1">
    <property type="nucleotide sequence ID" value="NZ_BAAAPW010000005.1"/>
</dbReference>
<proteinExistence type="predicted"/>
<feature type="region of interest" description="Disordered" evidence="1">
    <location>
        <begin position="296"/>
        <end position="356"/>
    </location>
</feature>
<comment type="caution">
    <text evidence="3">The sequence shown here is derived from an EMBL/GenBank/DDBJ whole genome shotgun (WGS) entry which is preliminary data.</text>
</comment>
<evidence type="ECO:0000313" key="4">
    <source>
        <dbReference type="Proteomes" id="UP001501196"/>
    </source>
</evidence>
<feature type="domain" description="N-acetyltransferase" evidence="2">
    <location>
        <begin position="31"/>
        <end position="194"/>
    </location>
</feature>
<sequence>MPDDAAAPMPTLAERLGPIDPPSAPMHPDVAVWRPVAAGDVDALLGFHADVARADHPHWTESRDELEGVFELPHVDPARDTLIGLDGAGTILAHGSAIAPPGHETLVRSIVLGAVHPDARGVGIGRALLGWQVARAREQLAATGERLPGWIISFLEDGVTDAASLLAHAGFRVARHFSALERDLAAPVADVPAPEGVRLETWSDARSESARLARNASFAEHWGSQSVDRATWASMTTGHDFAADLGVVAVAADGSGAERVVGLVAALRNEGDWAGQGFTSTYVRLVGVVPEASRARARPRPARAAPRRRRGGRARALGARRRRREPVGRAAALQARRVRRRPRAHQPRAGGLIGRPRLSRRPALRDDRVMALPVPGVPAESDEPGGDTYAALLVRASAASRDAVQAALGDLAYTGWLAPPADGWVVAIAVPGDGAIASGRRGALETAAALAARLSAPTFALRVRLDRQLVIGAWEGDDELGRYSSDPSREPGADEEVLDEPFGTEHAAAFARAAGRPDSAEELEEVLEEELDSDSVFESERLARVLDLLGMPGWIVASASLPKDLPTGPSAREFVRLGAGATGASGLVRGWMAGRVRRRTPPPPALADPPRGDDPGIDPWLL</sequence>
<dbReference type="Gene3D" id="3.40.630.30">
    <property type="match status" value="1"/>
</dbReference>
<organism evidence="3 4">
    <name type="scientific">Agromyces tropicus</name>
    <dbReference type="NCBI Taxonomy" id="555371"/>
    <lineage>
        <taxon>Bacteria</taxon>
        <taxon>Bacillati</taxon>
        <taxon>Actinomycetota</taxon>
        <taxon>Actinomycetes</taxon>
        <taxon>Micrococcales</taxon>
        <taxon>Microbacteriaceae</taxon>
        <taxon>Agromyces</taxon>
    </lineage>
</organism>
<dbReference type="EMBL" id="BAAAPW010000005">
    <property type="protein sequence ID" value="GAA2041196.1"/>
    <property type="molecule type" value="Genomic_DNA"/>
</dbReference>
<name>A0ABN2UPL2_9MICO</name>
<keyword evidence="4" id="KW-1185">Reference proteome</keyword>
<feature type="compositionally biased region" description="Basic residues" evidence="1">
    <location>
        <begin position="336"/>
        <end position="346"/>
    </location>
</feature>
<protein>
    <recommendedName>
        <fullName evidence="2">N-acetyltransferase domain-containing protein</fullName>
    </recommendedName>
</protein>